<accession>A0A0A9ARN0</accession>
<dbReference type="AlphaFoldDB" id="A0A0A9ARN0"/>
<evidence type="ECO:0000313" key="1">
    <source>
        <dbReference type="EMBL" id="JAD54414.1"/>
    </source>
</evidence>
<proteinExistence type="predicted"/>
<reference evidence="1" key="2">
    <citation type="journal article" date="2015" name="Data Brief">
        <title>Shoot transcriptome of the giant reed, Arundo donax.</title>
        <authorList>
            <person name="Barrero R.A."/>
            <person name="Guerrero F.D."/>
            <person name="Moolhuijzen P."/>
            <person name="Goolsby J.A."/>
            <person name="Tidwell J."/>
            <person name="Bellgard S.E."/>
            <person name="Bellgard M.I."/>
        </authorList>
    </citation>
    <scope>NUCLEOTIDE SEQUENCE</scope>
    <source>
        <tissue evidence="1">Shoot tissue taken approximately 20 cm above the soil surface</tissue>
    </source>
</reference>
<organism evidence="1">
    <name type="scientific">Arundo donax</name>
    <name type="common">Giant reed</name>
    <name type="synonym">Donax arundinaceus</name>
    <dbReference type="NCBI Taxonomy" id="35708"/>
    <lineage>
        <taxon>Eukaryota</taxon>
        <taxon>Viridiplantae</taxon>
        <taxon>Streptophyta</taxon>
        <taxon>Embryophyta</taxon>
        <taxon>Tracheophyta</taxon>
        <taxon>Spermatophyta</taxon>
        <taxon>Magnoliopsida</taxon>
        <taxon>Liliopsida</taxon>
        <taxon>Poales</taxon>
        <taxon>Poaceae</taxon>
        <taxon>PACMAD clade</taxon>
        <taxon>Arundinoideae</taxon>
        <taxon>Arundineae</taxon>
        <taxon>Arundo</taxon>
    </lineage>
</organism>
<sequence>MHTNKKINLTLLNNSILFSSKTLYFHI</sequence>
<dbReference type="EMBL" id="GBRH01243481">
    <property type="protein sequence ID" value="JAD54414.1"/>
    <property type="molecule type" value="Transcribed_RNA"/>
</dbReference>
<name>A0A0A9ARN0_ARUDO</name>
<protein>
    <submittedName>
        <fullName evidence="1">Uncharacterized protein</fullName>
    </submittedName>
</protein>
<reference evidence="1" key="1">
    <citation type="submission" date="2014-09" db="EMBL/GenBank/DDBJ databases">
        <authorList>
            <person name="Magalhaes I.L.F."/>
            <person name="Oliveira U."/>
            <person name="Santos F.R."/>
            <person name="Vidigal T.H.D.A."/>
            <person name="Brescovit A.D."/>
            <person name="Santos A.J."/>
        </authorList>
    </citation>
    <scope>NUCLEOTIDE SEQUENCE</scope>
    <source>
        <tissue evidence="1">Shoot tissue taken approximately 20 cm above the soil surface</tissue>
    </source>
</reference>